<keyword evidence="5" id="KW-1185">Reference proteome</keyword>
<feature type="region of interest" description="Disordered" evidence="1">
    <location>
        <begin position="1"/>
        <end position="20"/>
    </location>
</feature>
<dbReference type="InterPro" id="IPR052336">
    <property type="entry name" value="MlaD_Phospholipid_Transporter"/>
</dbReference>
<keyword evidence="2" id="KW-1133">Transmembrane helix</keyword>
<dbReference type="EMBL" id="BAEH01000095">
    <property type="protein sequence ID" value="GAB19806.1"/>
    <property type="molecule type" value="Genomic_DNA"/>
</dbReference>
<gene>
    <name evidence="4" type="primary">mceC</name>
    <name evidence="4" type="ORF">GOEFS_095_00410</name>
</gene>
<dbReference type="Pfam" id="PF02470">
    <property type="entry name" value="MlaD"/>
    <property type="match status" value="1"/>
</dbReference>
<proteinExistence type="predicted"/>
<dbReference type="PANTHER" id="PTHR33371">
    <property type="entry name" value="INTERMEMBRANE PHOSPHOLIPID TRANSPORT SYSTEM BINDING PROTEIN MLAD-RELATED"/>
    <property type="match status" value="1"/>
</dbReference>
<feature type="domain" description="Mce/MlaD" evidence="3">
    <location>
        <begin position="51"/>
        <end position="125"/>
    </location>
</feature>
<keyword evidence="2" id="KW-0472">Membrane</keyword>
<dbReference type="PANTHER" id="PTHR33371:SF18">
    <property type="entry name" value="MCE-FAMILY PROTEIN MCE3C"/>
    <property type="match status" value="1"/>
</dbReference>
<reference evidence="4 5" key="1">
    <citation type="submission" date="2011-12" db="EMBL/GenBank/DDBJ databases">
        <title>Whole genome shotgun sequence of Gordonia effusa NBRC 100432.</title>
        <authorList>
            <person name="Yoshida I."/>
            <person name="Takarada H."/>
            <person name="Hosoyama A."/>
            <person name="Tsuchikane K."/>
            <person name="Katsumata H."/>
            <person name="Yamazaki S."/>
            <person name="Fujita N."/>
        </authorList>
    </citation>
    <scope>NUCLEOTIDE SEQUENCE [LARGE SCALE GENOMIC DNA]</scope>
    <source>
        <strain evidence="4 5">NBRC 100432</strain>
    </source>
</reference>
<comment type="caution">
    <text evidence="4">The sequence shown here is derived from an EMBL/GenBank/DDBJ whole genome shotgun (WGS) entry which is preliminary data.</text>
</comment>
<dbReference type="STRING" id="1077974.GOEFS_095_00410"/>
<dbReference type="InterPro" id="IPR003399">
    <property type="entry name" value="Mce/MlaD"/>
</dbReference>
<dbReference type="AlphaFoldDB" id="H0R405"/>
<dbReference type="eggNOG" id="COG1463">
    <property type="taxonomic scope" value="Bacteria"/>
</dbReference>
<evidence type="ECO:0000256" key="2">
    <source>
        <dbReference type="SAM" id="Phobius"/>
    </source>
</evidence>
<accession>H0R405</accession>
<evidence type="ECO:0000256" key="1">
    <source>
        <dbReference type="SAM" id="MobiDB-lite"/>
    </source>
</evidence>
<keyword evidence="2" id="KW-0812">Transmembrane</keyword>
<dbReference type="Proteomes" id="UP000035034">
    <property type="component" value="Unassembled WGS sequence"/>
</dbReference>
<name>H0R405_9ACTN</name>
<dbReference type="OrthoDB" id="4379218at2"/>
<feature type="transmembrane region" description="Helical" evidence="2">
    <location>
        <begin position="25"/>
        <end position="47"/>
    </location>
</feature>
<sequence length="337" mass="35822">MQAMNWPRGRPHSETVDSDPSRQTLWGVIGAVSIVAVLLICALVYVIPFDKRTYHALVSDASWLRAGDEVRIAGVGVGKVTAITLNTNDVDVAFTVKSDVRLGSETSAAARMLTAVGGYYLAVQPAGSGALSSPIPANRVALPYSLIQLFGDASAKIPKLELAPVGQSLATLNDALKEQPKALRDTITASANITHVLAQQNSALDDALNVADEYIAFVNGNKQTMLRFLRVLAQLEGIVRANADEIVNGVGVADELISRIGALAPIYTDQLEPIAASLAKSTPAVNEMLTKVTPMVARLSSLITRIKNMYAKDGFRIDQSNMVLASDICIPLPGKSC</sequence>
<evidence type="ECO:0000313" key="4">
    <source>
        <dbReference type="EMBL" id="GAB19806.1"/>
    </source>
</evidence>
<evidence type="ECO:0000313" key="5">
    <source>
        <dbReference type="Proteomes" id="UP000035034"/>
    </source>
</evidence>
<protein>
    <submittedName>
        <fullName evidence="4">Mce family protein</fullName>
    </submittedName>
</protein>
<evidence type="ECO:0000259" key="3">
    <source>
        <dbReference type="Pfam" id="PF02470"/>
    </source>
</evidence>
<organism evidence="4 5">
    <name type="scientific">Gordonia effusa NBRC 100432</name>
    <dbReference type="NCBI Taxonomy" id="1077974"/>
    <lineage>
        <taxon>Bacteria</taxon>
        <taxon>Bacillati</taxon>
        <taxon>Actinomycetota</taxon>
        <taxon>Actinomycetes</taxon>
        <taxon>Mycobacteriales</taxon>
        <taxon>Gordoniaceae</taxon>
        <taxon>Gordonia</taxon>
    </lineage>
</organism>
<dbReference type="GO" id="GO:0005576">
    <property type="term" value="C:extracellular region"/>
    <property type="evidence" value="ECO:0007669"/>
    <property type="project" value="TreeGrafter"/>
</dbReference>